<dbReference type="Proteomes" id="UP000003688">
    <property type="component" value="Unassembled WGS sequence"/>
</dbReference>
<name>B9XRC0_PEDPL</name>
<feature type="transmembrane region" description="Helical" evidence="1">
    <location>
        <begin position="12"/>
        <end position="33"/>
    </location>
</feature>
<reference evidence="2 3" key="1">
    <citation type="journal article" date="2011" name="J. Bacteriol.">
        <title>Genome sequence of 'Pedosphaera parvula' Ellin514, an aerobic Verrucomicrobial isolate from pasture soil.</title>
        <authorList>
            <person name="Kant R."/>
            <person name="van Passel M.W."/>
            <person name="Sangwan P."/>
            <person name="Palva A."/>
            <person name="Lucas S."/>
            <person name="Copeland A."/>
            <person name="Lapidus A."/>
            <person name="Glavina Del Rio T."/>
            <person name="Dalin E."/>
            <person name="Tice H."/>
            <person name="Bruce D."/>
            <person name="Goodwin L."/>
            <person name="Pitluck S."/>
            <person name="Chertkov O."/>
            <person name="Larimer F.W."/>
            <person name="Land M.L."/>
            <person name="Hauser L."/>
            <person name="Brettin T.S."/>
            <person name="Detter J.C."/>
            <person name="Han S."/>
            <person name="de Vos W.M."/>
            <person name="Janssen P.H."/>
            <person name="Smidt H."/>
        </authorList>
    </citation>
    <scope>NUCLEOTIDE SEQUENCE [LARGE SCALE GENOMIC DNA]</scope>
    <source>
        <strain evidence="2 3">Ellin514</strain>
    </source>
</reference>
<protein>
    <submittedName>
        <fullName evidence="2">Uncharacterized protein</fullName>
    </submittedName>
</protein>
<keyword evidence="3" id="KW-1185">Reference proteome</keyword>
<gene>
    <name evidence="2" type="ORF">Cflav_PD0475</name>
</gene>
<comment type="caution">
    <text evidence="2">The sequence shown here is derived from an EMBL/GenBank/DDBJ whole genome shotgun (WGS) entry which is preliminary data.</text>
</comment>
<accession>B9XRC0</accession>
<sequence length="96" mass="10359">MPLIPRSGRDWVRSLAHALFAGCLIVCLVIFWVGSTQSRVLRYAGYSIGPFLMSLALGLGLICLAPSLDKRFRKCGAAVAVFSFLVGFLTIPALAE</sequence>
<keyword evidence="1" id="KW-1133">Transmembrane helix</keyword>
<organism evidence="2 3">
    <name type="scientific">Pedosphaera parvula (strain Ellin514)</name>
    <dbReference type="NCBI Taxonomy" id="320771"/>
    <lineage>
        <taxon>Bacteria</taxon>
        <taxon>Pseudomonadati</taxon>
        <taxon>Verrucomicrobiota</taxon>
        <taxon>Pedosphaerae</taxon>
        <taxon>Pedosphaerales</taxon>
        <taxon>Pedosphaeraceae</taxon>
        <taxon>Pedosphaera</taxon>
    </lineage>
</organism>
<evidence type="ECO:0000313" key="3">
    <source>
        <dbReference type="Proteomes" id="UP000003688"/>
    </source>
</evidence>
<feature type="transmembrane region" description="Helical" evidence="1">
    <location>
        <begin position="45"/>
        <end position="65"/>
    </location>
</feature>
<evidence type="ECO:0000313" key="2">
    <source>
        <dbReference type="EMBL" id="EEF57607.1"/>
    </source>
</evidence>
<proteinExistence type="predicted"/>
<evidence type="ECO:0000256" key="1">
    <source>
        <dbReference type="SAM" id="Phobius"/>
    </source>
</evidence>
<keyword evidence="1" id="KW-0812">Transmembrane</keyword>
<dbReference type="STRING" id="320771.Cflav_PD0475"/>
<dbReference type="AlphaFoldDB" id="B9XRC0"/>
<keyword evidence="1" id="KW-0472">Membrane</keyword>
<feature type="transmembrane region" description="Helical" evidence="1">
    <location>
        <begin position="77"/>
        <end position="95"/>
    </location>
</feature>
<dbReference type="EMBL" id="ABOX02000062">
    <property type="protein sequence ID" value="EEF57607.1"/>
    <property type="molecule type" value="Genomic_DNA"/>
</dbReference>